<evidence type="ECO:0000256" key="2">
    <source>
        <dbReference type="ARBA" id="ARBA00010617"/>
    </source>
</evidence>
<organism evidence="10 11">
    <name type="scientific">Ajellomyces capsulatus (strain H143)</name>
    <name type="common">Darling's disease fungus</name>
    <name type="synonym">Histoplasma capsulatum</name>
    <dbReference type="NCBI Taxonomy" id="544712"/>
    <lineage>
        <taxon>Eukaryota</taxon>
        <taxon>Fungi</taxon>
        <taxon>Dikarya</taxon>
        <taxon>Ascomycota</taxon>
        <taxon>Pezizomycotina</taxon>
        <taxon>Eurotiomycetes</taxon>
        <taxon>Eurotiomycetidae</taxon>
        <taxon>Onygenales</taxon>
        <taxon>Ajellomycetaceae</taxon>
        <taxon>Histoplasma</taxon>
    </lineage>
</organism>
<keyword evidence="9" id="KW-1133">Transmembrane helix</keyword>
<dbReference type="InterPro" id="IPR036396">
    <property type="entry name" value="Cyt_P450_sf"/>
</dbReference>
<evidence type="ECO:0000256" key="6">
    <source>
        <dbReference type="ARBA" id="ARBA00023004"/>
    </source>
</evidence>
<evidence type="ECO:0000313" key="10">
    <source>
        <dbReference type="EMBL" id="EER36727.1"/>
    </source>
</evidence>
<dbReference type="InterPro" id="IPR002403">
    <property type="entry name" value="Cyt_P450_E_grp-IV"/>
</dbReference>
<evidence type="ECO:0000256" key="1">
    <source>
        <dbReference type="ARBA" id="ARBA00001971"/>
    </source>
</evidence>
<evidence type="ECO:0000256" key="8">
    <source>
        <dbReference type="PIRSR" id="PIRSR602403-1"/>
    </source>
</evidence>
<keyword evidence="5" id="KW-0560">Oxidoreductase</keyword>
<dbReference type="GO" id="GO:0008395">
    <property type="term" value="F:steroid hydroxylase activity"/>
    <property type="evidence" value="ECO:0007669"/>
    <property type="project" value="TreeGrafter"/>
</dbReference>
<dbReference type="GO" id="GO:0016705">
    <property type="term" value="F:oxidoreductase activity, acting on paired donors, with incorporation or reduction of molecular oxygen"/>
    <property type="evidence" value="ECO:0007669"/>
    <property type="project" value="InterPro"/>
</dbReference>
<name>C6HSH7_AJECH</name>
<evidence type="ECO:0008006" key="12">
    <source>
        <dbReference type="Google" id="ProtNLM"/>
    </source>
</evidence>
<dbReference type="GO" id="GO:0020037">
    <property type="term" value="F:heme binding"/>
    <property type="evidence" value="ECO:0007669"/>
    <property type="project" value="InterPro"/>
</dbReference>
<evidence type="ECO:0000256" key="7">
    <source>
        <dbReference type="ARBA" id="ARBA00023033"/>
    </source>
</evidence>
<proteinExistence type="inferred from homology"/>
<protein>
    <recommendedName>
        <fullName evidence="12">Cytochrome P450</fullName>
    </recommendedName>
</protein>
<dbReference type="GO" id="GO:0005506">
    <property type="term" value="F:iron ion binding"/>
    <property type="evidence" value="ECO:0007669"/>
    <property type="project" value="InterPro"/>
</dbReference>
<evidence type="ECO:0000256" key="4">
    <source>
        <dbReference type="ARBA" id="ARBA00022723"/>
    </source>
</evidence>
<dbReference type="PANTHER" id="PTHR24304:SF2">
    <property type="entry name" value="24-HYDROXYCHOLESTEROL 7-ALPHA-HYDROXYLASE"/>
    <property type="match status" value="1"/>
</dbReference>
<dbReference type="SUPFAM" id="SSF48264">
    <property type="entry name" value="Cytochrome P450"/>
    <property type="match status" value="1"/>
</dbReference>
<sequence>MNTEALKTYFGGGPLFSSSPHYSVLRAAVGNLDFPTTCGPGWPGNPGRGIKIASITMAFALLNWHSLHFLEKLSVNVLVLILTFAAFILAVFVTYLFTLCRFHFQLRKNQRGQRQNPASLPYLLPWIGNGFQFACYPHALFEFASSTSVGNSIVRARLGPNHMYIITGAEYVKAAFGSSKNLTFDSRTIQIMEQVYGLPAGDAAPYKHSPGKAKELVSKLDQLYITNLANRECTAAMIRQFVKSLNAQVGCLRNDKGTEVMIGTCLRRLMATASISALFGDAIIEKNATFVQDYWIFSKDFKRLLYGMPKLFCRKGVHARDRMLKAIKAFILDALQDDVGEMEPKSPTVESSPPYVSPLVRETNKFFTEAGFSVEWRASEALSLVFAINDNAIPTTIWILLEILKSPGLHKQIYEEVQTSVVPDQHGNGRNCLDLSKLLTLPLLNSLYSECLRYHLSAQLARHLKNDIEIDGYLLKKGNLVVAPTLTAHREPEVWLRPDHLPSEVWPERFLHVRNIKPSNYFPYGMGAISCPGRVYAKTVILTSVATMLLTFDFEVLGFVDDKGKACHGAPKPVAQGMGVSLPDREPLVKLKRRFSQGIM</sequence>
<dbReference type="Proteomes" id="UP000002624">
    <property type="component" value="Unassembled WGS sequence"/>
</dbReference>
<evidence type="ECO:0000256" key="3">
    <source>
        <dbReference type="ARBA" id="ARBA00022617"/>
    </source>
</evidence>
<dbReference type="Pfam" id="PF00067">
    <property type="entry name" value="p450"/>
    <property type="match status" value="1"/>
</dbReference>
<keyword evidence="9" id="KW-0472">Membrane</keyword>
<gene>
    <name evidence="10" type="ORF">HCDG_09158</name>
</gene>
<evidence type="ECO:0000313" key="11">
    <source>
        <dbReference type="Proteomes" id="UP000002624"/>
    </source>
</evidence>
<dbReference type="PANTHER" id="PTHR24304">
    <property type="entry name" value="CYTOCHROME P450 FAMILY 7"/>
    <property type="match status" value="1"/>
</dbReference>
<dbReference type="OMA" id="WEPNFGS"/>
<dbReference type="VEuPathDB" id="FungiDB:HCDG_09158"/>
<dbReference type="EMBL" id="GG692438">
    <property type="protein sequence ID" value="EER36727.1"/>
    <property type="molecule type" value="Genomic_DNA"/>
</dbReference>
<reference evidence="11" key="1">
    <citation type="submission" date="2009-05" db="EMBL/GenBank/DDBJ databases">
        <title>The genome sequence of Ajellomyces capsulatus strain H143.</title>
        <authorList>
            <person name="Champion M."/>
            <person name="Cuomo C.A."/>
            <person name="Ma L.-J."/>
            <person name="Henn M.R."/>
            <person name="Sil A."/>
            <person name="Goldman B."/>
            <person name="Young S.K."/>
            <person name="Kodira C.D."/>
            <person name="Zeng Q."/>
            <person name="Koehrsen M."/>
            <person name="Alvarado L."/>
            <person name="Berlin A.M."/>
            <person name="Borenstein D."/>
            <person name="Chen Z."/>
            <person name="Engels R."/>
            <person name="Freedman E."/>
            <person name="Gellesch M."/>
            <person name="Goldberg J."/>
            <person name="Griggs A."/>
            <person name="Gujja S."/>
            <person name="Heiman D.I."/>
            <person name="Hepburn T.A."/>
            <person name="Howarth C."/>
            <person name="Jen D."/>
            <person name="Larson L."/>
            <person name="Lewis B."/>
            <person name="Mehta T."/>
            <person name="Park D."/>
            <person name="Pearson M."/>
            <person name="Roberts A."/>
            <person name="Saif S."/>
            <person name="Shea T.D."/>
            <person name="Shenoy N."/>
            <person name="Sisk P."/>
            <person name="Stolte C."/>
            <person name="Sykes S."/>
            <person name="Walk T."/>
            <person name="White J."/>
            <person name="Yandava C."/>
            <person name="Klein B."/>
            <person name="McEwen J.G."/>
            <person name="Puccia R."/>
            <person name="Goldman G.H."/>
            <person name="Felipe M.S."/>
            <person name="Nino-Vega G."/>
            <person name="San-Blas G."/>
            <person name="Taylor J.W."/>
            <person name="Mendoza L."/>
            <person name="Galagan J.E."/>
            <person name="Nusbaum C."/>
            <person name="Birren B.W."/>
        </authorList>
    </citation>
    <scope>NUCLEOTIDE SEQUENCE [LARGE SCALE GENOMIC DNA]</scope>
    <source>
        <strain evidence="11">H143</strain>
    </source>
</reference>
<dbReference type="Gene3D" id="1.10.630.10">
    <property type="entry name" value="Cytochrome P450"/>
    <property type="match status" value="1"/>
</dbReference>
<keyword evidence="9" id="KW-0812">Transmembrane</keyword>
<feature type="binding site" description="axial binding residue" evidence="8">
    <location>
        <position position="531"/>
    </location>
    <ligand>
        <name>heme</name>
        <dbReference type="ChEBI" id="CHEBI:30413"/>
    </ligand>
    <ligandPart>
        <name>Fe</name>
        <dbReference type="ChEBI" id="CHEBI:18248"/>
    </ligandPart>
</feature>
<dbReference type="HOGENOM" id="CLU_018012_2_2_1"/>
<dbReference type="OrthoDB" id="3366823at2759"/>
<dbReference type="InterPro" id="IPR001128">
    <property type="entry name" value="Cyt_P450"/>
</dbReference>
<dbReference type="PRINTS" id="PR00465">
    <property type="entry name" value="EP450IV"/>
</dbReference>
<evidence type="ECO:0000256" key="5">
    <source>
        <dbReference type="ARBA" id="ARBA00023002"/>
    </source>
</evidence>
<dbReference type="STRING" id="544712.C6HSH7"/>
<keyword evidence="3 8" id="KW-0349">Heme</keyword>
<feature type="transmembrane region" description="Helical" evidence="9">
    <location>
        <begin position="77"/>
        <end position="97"/>
    </location>
</feature>
<dbReference type="AlphaFoldDB" id="C6HSH7"/>
<keyword evidence="4 8" id="KW-0479">Metal-binding</keyword>
<accession>C6HSH7</accession>
<keyword evidence="6 8" id="KW-0408">Iron</keyword>
<keyword evidence="7" id="KW-0503">Monooxygenase</keyword>
<comment type="cofactor">
    <cofactor evidence="1 8">
        <name>heme</name>
        <dbReference type="ChEBI" id="CHEBI:30413"/>
    </cofactor>
</comment>
<dbReference type="InterPro" id="IPR050529">
    <property type="entry name" value="CYP450_sterol_14alpha_dmase"/>
</dbReference>
<evidence type="ECO:0000256" key="9">
    <source>
        <dbReference type="SAM" id="Phobius"/>
    </source>
</evidence>
<dbReference type="CDD" id="cd11040">
    <property type="entry name" value="CYP7_CYP8-like"/>
    <property type="match status" value="1"/>
</dbReference>
<comment type="similarity">
    <text evidence="2">Belongs to the cytochrome P450 family.</text>
</comment>